<dbReference type="EMBL" id="JBFDAA010000016">
    <property type="protein sequence ID" value="KAL1116956.1"/>
    <property type="molecule type" value="Genomic_DNA"/>
</dbReference>
<dbReference type="Proteomes" id="UP001558652">
    <property type="component" value="Unassembled WGS sequence"/>
</dbReference>
<comment type="caution">
    <text evidence="2">The sequence shown here is derived from an EMBL/GenBank/DDBJ whole genome shotgun (WGS) entry which is preliminary data.</text>
</comment>
<organism evidence="2 3">
    <name type="scientific">Ranatra chinensis</name>
    <dbReference type="NCBI Taxonomy" id="642074"/>
    <lineage>
        <taxon>Eukaryota</taxon>
        <taxon>Metazoa</taxon>
        <taxon>Ecdysozoa</taxon>
        <taxon>Arthropoda</taxon>
        <taxon>Hexapoda</taxon>
        <taxon>Insecta</taxon>
        <taxon>Pterygota</taxon>
        <taxon>Neoptera</taxon>
        <taxon>Paraneoptera</taxon>
        <taxon>Hemiptera</taxon>
        <taxon>Heteroptera</taxon>
        <taxon>Panheteroptera</taxon>
        <taxon>Nepomorpha</taxon>
        <taxon>Nepidae</taxon>
        <taxon>Ranatrinae</taxon>
        <taxon>Ranatra</taxon>
    </lineage>
</organism>
<feature type="compositionally biased region" description="Polar residues" evidence="1">
    <location>
        <begin position="208"/>
        <end position="224"/>
    </location>
</feature>
<accession>A0ABD0Y0G1</accession>
<feature type="region of interest" description="Disordered" evidence="1">
    <location>
        <begin position="207"/>
        <end position="233"/>
    </location>
</feature>
<name>A0ABD0Y0G1_9HEMI</name>
<gene>
    <name evidence="2" type="ORF">AAG570_004284</name>
</gene>
<protein>
    <submittedName>
        <fullName evidence="2">Uncharacterized protein</fullName>
    </submittedName>
</protein>
<proteinExistence type="predicted"/>
<evidence type="ECO:0000256" key="1">
    <source>
        <dbReference type="SAM" id="MobiDB-lite"/>
    </source>
</evidence>
<sequence length="324" mass="35615">MAFKRRNEFYQNKKQETTEIVRTVVATVGEGEGEVRWLPRLGGFSGVQCCNSVFLHAPQHLHRSGARSPPYKLYWLDRIPSQSRPWGLDTIDLCGDRFTESEWLAGGRAVAELKIGGVWRHVVRCGRWREGGSIVGPVGPLAVCPSRVPSSLAFAFLLRSSRLRAIVSVAAVCAGGGGCGEMPSMAASHGGILYYVVKVPKQEACTPATVQHPDQSTNPVTSPSPVHETSRGTRSVEISTSNQFIELFSSGYKDITPPPEAQWTETSRRGWSKFVEFGQVADCQPTDRICYRIEIFSTGAHDPPVWVNPLWSYPAATTFCICSL</sequence>
<evidence type="ECO:0000313" key="2">
    <source>
        <dbReference type="EMBL" id="KAL1116956.1"/>
    </source>
</evidence>
<dbReference type="AlphaFoldDB" id="A0ABD0Y0G1"/>
<keyword evidence="3" id="KW-1185">Reference proteome</keyword>
<evidence type="ECO:0000313" key="3">
    <source>
        <dbReference type="Proteomes" id="UP001558652"/>
    </source>
</evidence>
<reference evidence="2 3" key="1">
    <citation type="submission" date="2024-07" db="EMBL/GenBank/DDBJ databases">
        <title>Chromosome-level genome assembly of the water stick insect Ranatra chinensis (Heteroptera: Nepidae).</title>
        <authorList>
            <person name="Liu X."/>
        </authorList>
    </citation>
    <scope>NUCLEOTIDE SEQUENCE [LARGE SCALE GENOMIC DNA]</scope>
    <source>
        <strain evidence="2">Cailab_2021Rc</strain>
        <tissue evidence="2">Muscle</tissue>
    </source>
</reference>